<reference evidence="2" key="1">
    <citation type="submission" date="2021-03" db="EMBL/GenBank/DDBJ databases">
        <title>Antimicrobial resistance genes in bacteria isolated from Japanese honey, and their potential for conferring macrolide and lincosamide resistance in the American foulbrood pathogen Paenibacillus larvae.</title>
        <authorList>
            <person name="Okamoto M."/>
            <person name="Kumagai M."/>
            <person name="Kanamori H."/>
            <person name="Takamatsu D."/>
        </authorList>
    </citation>
    <scope>NUCLEOTIDE SEQUENCE</scope>
    <source>
        <strain evidence="2">J27TS8</strain>
    </source>
</reference>
<dbReference type="EMBL" id="BORC01000006">
    <property type="protein sequence ID" value="GIN63482.1"/>
    <property type="molecule type" value="Genomic_DNA"/>
</dbReference>
<keyword evidence="3" id="KW-1185">Reference proteome</keyword>
<comment type="caution">
    <text evidence="2">The sequence shown here is derived from an EMBL/GenBank/DDBJ whole genome shotgun (WGS) entry which is preliminary data.</text>
</comment>
<organism evidence="2 3">
    <name type="scientific">Robertmurraya siralis</name>
    <dbReference type="NCBI Taxonomy" id="77777"/>
    <lineage>
        <taxon>Bacteria</taxon>
        <taxon>Bacillati</taxon>
        <taxon>Bacillota</taxon>
        <taxon>Bacilli</taxon>
        <taxon>Bacillales</taxon>
        <taxon>Bacillaceae</taxon>
        <taxon>Robertmurraya</taxon>
    </lineage>
</organism>
<name>A0A919WKP3_9BACI</name>
<gene>
    <name evidence="2" type="ORF">J27TS8_34750</name>
</gene>
<evidence type="ECO:0000313" key="2">
    <source>
        <dbReference type="EMBL" id="GIN63482.1"/>
    </source>
</evidence>
<protein>
    <submittedName>
        <fullName evidence="2">Uncharacterized protein</fullName>
    </submittedName>
</protein>
<proteinExistence type="predicted"/>
<evidence type="ECO:0000256" key="1">
    <source>
        <dbReference type="SAM" id="MobiDB-lite"/>
    </source>
</evidence>
<feature type="compositionally biased region" description="Polar residues" evidence="1">
    <location>
        <begin position="45"/>
        <end position="61"/>
    </location>
</feature>
<sequence length="61" mass="6697">MDFIIFGLEFAKNVDFLSRRLLSRGRAPSLLLADARAGSRLSRYSPRSQAPSAPINSFGTP</sequence>
<dbReference type="AlphaFoldDB" id="A0A919WKP3"/>
<dbReference type="Proteomes" id="UP000682111">
    <property type="component" value="Unassembled WGS sequence"/>
</dbReference>
<evidence type="ECO:0000313" key="3">
    <source>
        <dbReference type="Proteomes" id="UP000682111"/>
    </source>
</evidence>
<accession>A0A919WKP3</accession>
<feature type="region of interest" description="Disordered" evidence="1">
    <location>
        <begin position="39"/>
        <end position="61"/>
    </location>
</feature>